<evidence type="ECO:0000256" key="4">
    <source>
        <dbReference type="ARBA" id="ARBA00022692"/>
    </source>
</evidence>
<evidence type="ECO:0000256" key="5">
    <source>
        <dbReference type="ARBA" id="ARBA00022989"/>
    </source>
</evidence>
<dbReference type="Pfam" id="PF05739">
    <property type="entry name" value="SNARE"/>
    <property type="match status" value="1"/>
</dbReference>
<gene>
    <name evidence="11" type="ORF">HNY73_010538</name>
</gene>
<evidence type="ECO:0000256" key="9">
    <source>
        <dbReference type="SAM" id="MobiDB-lite"/>
    </source>
</evidence>
<keyword evidence="6 8" id="KW-0175">Coiled coil</keyword>
<dbReference type="InterPro" id="IPR000727">
    <property type="entry name" value="T_SNARE_dom"/>
</dbReference>
<name>A0A8T0F277_ARGBR</name>
<dbReference type="SMART" id="SM00397">
    <property type="entry name" value="t_SNARE"/>
    <property type="match status" value="1"/>
</dbReference>
<dbReference type="CDD" id="cd15844">
    <property type="entry name" value="SNARE_syntaxin5"/>
    <property type="match status" value="1"/>
</dbReference>
<keyword evidence="5" id="KW-1133">Transmembrane helix</keyword>
<evidence type="ECO:0000256" key="1">
    <source>
        <dbReference type="ARBA" id="ARBA00004211"/>
    </source>
</evidence>
<dbReference type="GO" id="GO:0006886">
    <property type="term" value="P:intracellular protein transport"/>
    <property type="evidence" value="ECO:0007669"/>
    <property type="project" value="InterPro"/>
</dbReference>
<dbReference type="PROSITE" id="PS50192">
    <property type="entry name" value="T_SNARE"/>
    <property type="match status" value="1"/>
</dbReference>
<dbReference type="GO" id="GO:0005484">
    <property type="term" value="F:SNAP receptor activity"/>
    <property type="evidence" value="ECO:0007669"/>
    <property type="project" value="InterPro"/>
</dbReference>
<evidence type="ECO:0000313" key="12">
    <source>
        <dbReference type="Proteomes" id="UP000807504"/>
    </source>
</evidence>
<feature type="compositionally biased region" description="Polar residues" evidence="9">
    <location>
        <begin position="199"/>
        <end position="215"/>
    </location>
</feature>
<comment type="subcellular location">
    <subcellularLocation>
        <location evidence="1">Membrane</location>
        <topology evidence="1">Single-pass type IV membrane protein</topology>
    </subcellularLocation>
</comment>
<dbReference type="PROSITE" id="PS00914">
    <property type="entry name" value="SYNTAXIN"/>
    <property type="match status" value="1"/>
</dbReference>
<dbReference type="SUPFAM" id="SSF47661">
    <property type="entry name" value="t-snare proteins"/>
    <property type="match status" value="1"/>
</dbReference>
<evidence type="ECO:0000256" key="7">
    <source>
        <dbReference type="ARBA" id="ARBA00023136"/>
    </source>
</evidence>
<dbReference type="GO" id="GO:0000139">
    <property type="term" value="C:Golgi membrane"/>
    <property type="evidence" value="ECO:0007669"/>
    <property type="project" value="TreeGrafter"/>
</dbReference>
<keyword evidence="12" id="KW-1185">Reference proteome</keyword>
<dbReference type="GO" id="GO:0000149">
    <property type="term" value="F:SNARE binding"/>
    <property type="evidence" value="ECO:0007669"/>
    <property type="project" value="TreeGrafter"/>
</dbReference>
<evidence type="ECO:0000259" key="10">
    <source>
        <dbReference type="PROSITE" id="PS50192"/>
    </source>
</evidence>
<keyword evidence="4" id="KW-0812">Transmembrane</keyword>
<evidence type="ECO:0000256" key="3">
    <source>
        <dbReference type="ARBA" id="ARBA00022448"/>
    </source>
</evidence>
<dbReference type="PANTHER" id="PTHR19957">
    <property type="entry name" value="SYNTAXIN"/>
    <property type="match status" value="1"/>
</dbReference>
<dbReference type="PANTHER" id="PTHR19957:SF3">
    <property type="entry name" value="SYNTAXIN-5"/>
    <property type="match status" value="1"/>
</dbReference>
<dbReference type="EMBL" id="JABXBU010000030">
    <property type="protein sequence ID" value="KAF8784931.1"/>
    <property type="molecule type" value="Genomic_DNA"/>
</dbReference>
<feature type="coiled-coil region" evidence="8">
    <location>
        <begin position="287"/>
        <end position="314"/>
    </location>
</feature>
<dbReference type="Gene3D" id="1.20.58.70">
    <property type="match status" value="1"/>
</dbReference>
<evidence type="ECO:0000256" key="8">
    <source>
        <dbReference type="SAM" id="Coils"/>
    </source>
</evidence>
<comment type="similarity">
    <text evidence="2">Belongs to the syntaxin family.</text>
</comment>
<feature type="compositionally biased region" description="Basic and acidic residues" evidence="9">
    <location>
        <begin position="188"/>
        <end position="198"/>
    </location>
</feature>
<keyword evidence="7" id="KW-0472">Membrane</keyword>
<dbReference type="AlphaFoldDB" id="A0A8T0F277"/>
<keyword evidence="3" id="KW-0813">Transport</keyword>
<evidence type="ECO:0000256" key="2">
    <source>
        <dbReference type="ARBA" id="ARBA00009063"/>
    </source>
</evidence>
<organism evidence="11 12">
    <name type="scientific">Argiope bruennichi</name>
    <name type="common">Wasp spider</name>
    <name type="synonym">Aranea bruennichi</name>
    <dbReference type="NCBI Taxonomy" id="94029"/>
    <lineage>
        <taxon>Eukaryota</taxon>
        <taxon>Metazoa</taxon>
        <taxon>Ecdysozoa</taxon>
        <taxon>Arthropoda</taxon>
        <taxon>Chelicerata</taxon>
        <taxon>Arachnida</taxon>
        <taxon>Araneae</taxon>
        <taxon>Araneomorphae</taxon>
        <taxon>Entelegynae</taxon>
        <taxon>Araneoidea</taxon>
        <taxon>Araneidae</taxon>
        <taxon>Argiope</taxon>
    </lineage>
</organism>
<dbReference type="InterPro" id="IPR045242">
    <property type="entry name" value="Syntaxin"/>
</dbReference>
<dbReference type="GO" id="GO:0006906">
    <property type="term" value="P:vesicle fusion"/>
    <property type="evidence" value="ECO:0007669"/>
    <property type="project" value="TreeGrafter"/>
</dbReference>
<feature type="region of interest" description="Disordered" evidence="9">
    <location>
        <begin position="188"/>
        <end position="215"/>
    </location>
</feature>
<evidence type="ECO:0000256" key="6">
    <source>
        <dbReference type="ARBA" id="ARBA00023054"/>
    </source>
</evidence>
<dbReference type="GO" id="GO:0006888">
    <property type="term" value="P:endoplasmic reticulum to Golgi vesicle-mediated transport"/>
    <property type="evidence" value="ECO:0007669"/>
    <property type="project" value="TreeGrafter"/>
</dbReference>
<dbReference type="Proteomes" id="UP000807504">
    <property type="component" value="Unassembled WGS sequence"/>
</dbReference>
<evidence type="ECO:0000313" key="11">
    <source>
        <dbReference type="EMBL" id="KAF8784931.1"/>
    </source>
</evidence>
<dbReference type="GO" id="GO:0031201">
    <property type="term" value="C:SNARE complex"/>
    <property type="evidence" value="ECO:0007669"/>
    <property type="project" value="TreeGrafter"/>
</dbReference>
<dbReference type="InterPro" id="IPR010989">
    <property type="entry name" value="SNARE"/>
</dbReference>
<feature type="domain" description="T-SNARE coiled-coil homology" evidence="10">
    <location>
        <begin position="256"/>
        <end position="318"/>
    </location>
</feature>
<comment type="caution">
    <text evidence="11">The sequence shown here is derived from an EMBL/GenBank/DDBJ whole genome shotgun (WGS) entry which is preliminary data.</text>
</comment>
<reference evidence="11" key="1">
    <citation type="journal article" date="2020" name="bioRxiv">
        <title>Chromosome-level reference genome of the European wasp spider Argiope bruennichi: a resource for studies on range expansion and evolutionary adaptation.</title>
        <authorList>
            <person name="Sheffer M.M."/>
            <person name="Hoppe A."/>
            <person name="Krehenwinkel H."/>
            <person name="Uhl G."/>
            <person name="Kuss A.W."/>
            <person name="Jensen L."/>
            <person name="Jensen C."/>
            <person name="Gillespie R.G."/>
            <person name="Hoff K.J."/>
            <person name="Prost S."/>
        </authorList>
    </citation>
    <scope>NUCLEOTIDE SEQUENCE</scope>
</reference>
<protein>
    <submittedName>
        <fullName evidence="11">Syntaxin-5 like protein</fullName>
    </submittedName>
</protein>
<sequence>MLCLNLTIQRNNDCLTIECAYAVLFDKDSNESRHFSSASDVSCSNVEPEIVELADFEYNNKKYVFVGERADQKKFRPGGPHFMQTANQIGRDLASTYAKLEKLTVLAKRRSLFADKPVEIEELTYVIKQDINSLNKQIAQLQESKARNNSHGKHMLHHSNSIVVSLQCKLANMSSNFREVLEVRTENLKHEKSRRDKFSGSNGTTTGTLPSAISGQTRSVLLSDESVSSHSHQNDECAINIDNQYQQQLQLIDEQDAYIQNRADTMQNIEATIVELGTIFQQLAHMVKEQEEIVQRIDANVEQSEMNIEAAHSEILKYFQNVTSNRWLMIKVFAVLISKVSLDNLLLQSAAIIDLVCRKHSLSVTLMQGQPDLVTNVINAIETDAEGEEEMKVLGYLVTSLCAPQQKEPVDKRYSQNLVADALSRIEIDPISQASSLIYKDIASAQLVDDELKRLLQSNLSSLLLKQQYFPSEDIKIRCLHKCSSSIHPQGLLQTGFQTPA</sequence>
<accession>A0A8T0F277</accession>
<dbReference type="InterPro" id="IPR006012">
    <property type="entry name" value="Syntaxin/epimorphin_CS"/>
</dbReference>
<reference evidence="11" key="2">
    <citation type="submission" date="2020-06" db="EMBL/GenBank/DDBJ databases">
        <authorList>
            <person name="Sheffer M."/>
        </authorList>
    </citation>
    <scope>NUCLEOTIDE SEQUENCE</scope>
</reference>
<proteinExistence type="inferred from homology"/>
<dbReference type="GO" id="GO:0048278">
    <property type="term" value="P:vesicle docking"/>
    <property type="evidence" value="ECO:0007669"/>
    <property type="project" value="TreeGrafter"/>
</dbReference>